<name>A0ACC1MB49_9FUNG</name>
<reference evidence="1" key="1">
    <citation type="submission" date="2022-07" db="EMBL/GenBank/DDBJ databases">
        <title>Phylogenomic reconstructions and comparative analyses of Kickxellomycotina fungi.</title>
        <authorList>
            <person name="Reynolds N.K."/>
            <person name="Stajich J.E."/>
            <person name="Barry K."/>
            <person name="Grigoriev I.V."/>
            <person name="Crous P."/>
            <person name="Smith M.E."/>
        </authorList>
    </citation>
    <scope>NUCLEOTIDE SEQUENCE</scope>
    <source>
        <strain evidence="1">CBS 190363</strain>
    </source>
</reference>
<sequence length="407" mass="45572">MPDGKAPAAARQFSLWECAAAAAACALGGAGIGTYLSNKRAGDDSNVGLGAEVSRLKTPSFIPHTDSSTASTASNPPEYMTDRTRPMHSRMEAYVLDLQNRLVESLESLDPSSQKFERDRWEREDGHGYGISCVLQDGAALEKAGVNVSVISGTLTPGQLKSMRDRRAKAAGGGRAEELLKESEEYDFCVAGISVVVHPRNPYAPTAHMNYRRFEVFRKGERETPVLAWFGGGADLTPAYLFPEDVRHFHETLKSACDTHDASYYPRFKAWCDRYFTNVHRGETRGVGGIFFDDLEDKEPEQLLRFAYDAGNAFIRAYVPLVARRMTMPYGQRQRDWQLVRRGHYAEFNLVYDRGTKFGLMTPGARIESILMSLPLTARWEYMNSPDPESPEDLLLRAVRTTTDWTK</sequence>
<dbReference type="Proteomes" id="UP001139981">
    <property type="component" value="Unassembled WGS sequence"/>
</dbReference>
<keyword evidence="1" id="KW-0560">Oxidoreductase</keyword>
<proteinExistence type="predicted"/>
<accession>A0ACC1MB49</accession>
<dbReference type="EC" id="1.3.3.3" evidence="1"/>
<dbReference type="EMBL" id="JANBVB010000004">
    <property type="protein sequence ID" value="KAJ2900572.1"/>
    <property type="molecule type" value="Genomic_DNA"/>
</dbReference>
<organism evidence="1 2">
    <name type="scientific">Coemansia aciculifera</name>
    <dbReference type="NCBI Taxonomy" id="417176"/>
    <lineage>
        <taxon>Eukaryota</taxon>
        <taxon>Fungi</taxon>
        <taxon>Fungi incertae sedis</taxon>
        <taxon>Zoopagomycota</taxon>
        <taxon>Kickxellomycotina</taxon>
        <taxon>Kickxellomycetes</taxon>
        <taxon>Kickxellales</taxon>
        <taxon>Kickxellaceae</taxon>
        <taxon>Coemansia</taxon>
    </lineage>
</organism>
<evidence type="ECO:0000313" key="1">
    <source>
        <dbReference type="EMBL" id="KAJ2900572.1"/>
    </source>
</evidence>
<gene>
    <name evidence="1" type="primary">HEM13</name>
    <name evidence="1" type="ORF">IWW38_000449</name>
</gene>
<keyword evidence="2" id="KW-1185">Reference proteome</keyword>
<comment type="caution">
    <text evidence="1">The sequence shown here is derived from an EMBL/GenBank/DDBJ whole genome shotgun (WGS) entry which is preliminary data.</text>
</comment>
<protein>
    <submittedName>
        <fullName evidence="1">Coproporphyrinogen-III oxidase</fullName>
        <ecNumber evidence="1">1.3.3.3</ecNumber>
    </submittedName>
</protein>
<evidence type="ECO:0000313" key="2">
    <source>
        <dbReference type="Proteomes" id="UP001139981"/>
    </source>
</evidence>